<evidence type="ECO:0000313" key="1">
    <source>
        <dbReference type="EMBL" id="KAK1598217.1"/>
    </source>
</evidence>
<name>A0AAD8V8G6_9PEZI</name>
<protein>
    <submittedName>
        <fullName evidence="1">Uncharacterized protein</fullName>
    </submittedName>
</protein>
<evidence type="ECO:0000313" key="2">
    <source>
        <dbReference type="Proteomes" id="UP001230504"/>
    </source>
</evidence>
<dbReference type="AlphaFoldDB" id="A0AAD8V8G6"/>
<dbReference type="GeneID" id="85440989"/>
<dbReference type="Proteomes" id="UP001230504">
    <property type="component" value="Unassembled WGS sequence"/>
</dbReference>
<accession>A0AAD8V8G6</accession>
<organism evidence="1 2">
    <name type="scientific">Colletotrichum navitas</name>
    <dbReference type="NCBI Taxonomy" id="681940"/>
    <lineage>
        <taxon>Eukaryota</taxon>
        <taxon>Fungi</taxon>
        <taxon>Dikarya</taxon>
        <taxon>Ascomycota</taxon>
        <taxon>Pezizomycotina</taxon>
        <taxon>Sordariomycetes</taxon>
        <taxon>Hypocreomycetidae</taxon>
        <taxon>Glomerellales</taxon>
        <taxon>Glomerellaceae</taxon>
        <taxon>Colletotrichum</taxon>
        <taxon>Colletotrichum graminicola species complex</taxon>
    </lineage>
</organism>
<reference evidence="1" key="1">
    <citation type="submission" date="2021-06" db="EMBL/GenBank/DDBJ databases">
        <title>Comparative genomics, transcriptomics and evolutionary studies reveal genomic signatures of adaptation to plant cell wall in hemibiotrophic fungi.</title>
        <authorList>
            <consortium name="DOE Joint Genome Institute"/>
            <person name="Baroncelli R."/>
            <person name="Diaz J.F."/>
            <person name="Benocci T."/>
            <person name="Peng M."/>
            <person name="Battaglia E."/>
            <person name="Haridas S."/>
            <person name="Andreopoulos W."/>
            <person name="Labutti K."/>
            <person name="Pangilinan J."/>
            <person name="Floch G.L."/>
            <person name="Makela M.R."/>
            <person name="Henrissat B."/>
            <person name="Grigoriev I.V."/>
            <person name="Crouch J.A."/>
            <person name="De Vries R.P."/>
            <person name="Sukno S.A."/>
            <person name="Thon M.R."/>
        </authorList>
    </citation>
    <scope>NUCLEOTIDE SEQUENCE</scope>
    <source>
        <strain evidence="1">CBS 125086</strain>
    </source>
</reference>
<proteinExistence type="predicted"/>
<comment type="caution">
    <text evidence="1">The sequence shown here is derived from an EMBL/GenBank/DDBJ whole genome shotgun (WGS) entry which is preliminary data.</text>
</comment>
<sequence>MLPLHIPYLIVVIQGADSTIALAATSCRAMLMLRLQPLWEEPGEMADSARRPFIDRHLTAVAPTSHSVGDLNRVINVTRHTGVQEAQAHSSDETRQAPTPARILITIAPASTVRAQP</sequence>
<gene>
    <name evidence="1" type="ORF">LY79DRAFT_538517</name>
</gene>
<keyword evidence="2" id="KW-1185">Reference proteome</keyword>
<dbReference type="EMBL" id="JAHLJV010000005">
    <property type="protein sequence ID" value="KAK1598217.1"/>
    <property type="molecule type" value="Genomic_DNA"/>
</dbReference>
<dbReference type="RefSeq" id="XP_060418922.1">
    <property type="nucleotide sequence ID" value="XM_060556749.1"/>
</dbReference>